<dbReference type="Proteomes" id="UP000220639">
    <property type="component" value="Unassembled WGS sequence"/>
</dbReference>
<organism evidence="1 2">
    <name type="scientific">Klebsiella grimontii</name>
    <dbReference type="NCBI Taxonomy" id="2058152"/>
    <lineage>
        <taxon>Bacteria</taxon>
        <taxon>Pseudomonadati</taxon>
        <taxon>Pseudomonadota</taxon>
        <taxon>Gammaproteobacteria</taxon>
        <taxon>Enterobacterales</taxon>
        <taxon>Enterobacteriaceae</taxon>
        <taxon>Klebsiella/Raoultella group</taxon>
        <taxon>Klebsiella</taxon>
    </lineage>
</organism>
<evidence type="ECO:0000313" key="1">
    <source>
        <dbReference type="EMBL" id="SNU32993.1"/>
    </source>
</evidence>
<accession>A0A285AWL0</accession>
<evidence type="ECO:0000313" key="2">
    <source>
        <dbReference type="Proteomes" id="UP000220639"/>
    </source>
</evidence>
<reference evidence="2" key="1">
    <citation type="submission" date="2017-08" db="EMBL/GenBank/DDBJ databases">
        <authorList>
            <person name="Brisse S."/>
        </authorList>
    </citation>
    <scope>NUCLEOTIDE SEQUENCE [LARGE SCALE GENOMIC DNA]</scope>
    <source>
        <strain evidence="2">06D021</strain>
    </source>
</reference>
<name>A0A285AWL0_9ENTR</name>
<dbReference type="EMBL" id="FZTC01000009">
    <property type="protein sequence ID" value="SNU32993.1"/>
    <property type="molecule type" value="Genomic_DNA"/>
</dbReference>
<dbReference type="AlphaFoldDB" id="A0A285AWL0"/>
<protein>
    <submittedName>
        <fullName evidence="1">Uncharacterized protein</fullName>
    </submittedName>
</protein>
<sequence>MLRCFIGLFNAQYQYHLHGMLRKSLRTAVYSDFMHKPANIPTLCCISICYKKYLIYSISINPFLKLFHLKVSFDCFSFNLFIA</sequence>
<proteinExistence type="predicted"/>
<gene>
    <name evidence="1" type="ORF">KOSB73_170091</name>
</gene>